<keyword evidence="1" id="KW-0732">Signal</keyword>
<gene>
    <name evidence="2" type="ORF">H9964_05160</name>
</gene>
<reference evidence="2" key="1">
    <citation type="journal article" date="2021" name="PeerJ">
        <title>Extensive microbial diversity within the chicken gut microbiome revealed by metagenomics and culture.</title>
        <authorList>
            <person name="Gilroy R."/>
            <person name="Ravi A."/>
            <person name="Getino M."/>
            <person name="Pursley I."/>
            <person name="Horton D.L."/>
            <person name="Alikhan N.F."/>
            <person name="Baker D."/>
            <person name="Gharbi K."/>
            <person name="Hall N."/>
            <person name="Watson M."/>
            <person name="Adriaenssens E.M."/>
            <person name="Foster-Nyarko E."/>
            <person name="Jarju S."/>
            <person name="Secka A."/>
            <person name="Antonio M."/>
            <person name="Oren A."/>
            <person name="Chaudhuri R.R."/>
            <person name="La Ragione R."/>
            <person name="Hildebrand F."/>
            <person name="Pallen M.J."/>
        </authorList>
    </citation>
    <scope>NUCLEOTIDE SEQUENCE</scope>
    <source>
        <strain evidence="2">ChiW7-2402</strain>
    </source>
</reference>
<accession>A0A9D2G5E9</accession>
<evidence type="ECO:0000313" key="3">
    <source>
        <dbReference type="Proteomes" id="UP000824102"/>
    </source>
</evidence>
<organism evidence="2 3">
    <name type="scientific">Candidatus Gallimonas intestinavium</name>
    <dbReference type="NCBI Taxonomy" id="2838603"/>
    <lineage>
        <taxon>Bacteria</taxon>
        <taxon>Bacillati</taxon>
        <taxon>Bacillota</taxon>
        <taxon>Clostridia</taxon>
        <taxon>Candidatus Gallimonas</taxon>
    </lineage>
</organism>
<evidence type="ECO:0000313" key="2">
    <source>
        <dbReference type="EMBL" id="HIZ72948.1"/>
    </source>
</evidence>
<dbReference type="Proteomes" id="UP000824102">
    <property type="component" value="Unassembled WGS sequence"/>
</dbReference>
<evidence type="ECO:0000256" key="1">
    <source>
        <dbReference type="SAM" id="SignalP"/>
    </source>
</evidence>
<reference evidence="2" key="2">
    <citation type="submission" date="2021-04" db="EMBL/GenBank/DDBJ databases">
        <authorList>
            <person name="Gilroy R."/>
        </authorList>
    </citation>
    <scope>NUCLEOTIDE SEQUENCE</scope>
    <source>
        <strain evidence="2">ChiW7-2402</strain>
    </source>
</reference>
<comment type="caution">
    <text evidence="2">The sequence shown here is derived from an EMBL/GenBank/DDBJ whole genome shotgun (WGS) entry which is preliminary data.</text>
</comment>
<feature type="signal peptide" evidence="1">
    <location>
        <begin position="1"/>
        <end position="24"/>
    </location>
</feature>
<dbReference type="EMBL" id="DXBB01000073">
    <property type="protein sequence ID" value="HIZ72948.1"/>
    <property type="molecule type" value="Genomic_DNA"/>
</dbReference>
<feature type="chain" id="PRO_5039006783" evidence="1">
    <location>
        <begin position="25"/>
        <end position="663"/>
    </location>
</feature>
<proteinExistence type="predicted"/>
<dbReference type="PROSITE" id="PS51257">
    <property type="entry name" value="PROKAR_LIPOPROTEIN"/>
    <property type="match status" value="1"/>
</dbReference>
<dbReference type="AlphaFoldDB" id="A0A9D2G5E9"/>
<protein>
    <submittedName>
        <fullName evidence="2">Uncharacterized protein</fullName>
    </submittedName>
</protein>
<sequence>MKKSAKLLISLTLTASLALSGILAACTDPEKPDDPCTEHVDANGDGVCDNCGETVSTPEPAEKQLYDGRWITPANTPDGEGATLKLKEDGSYYYYSAWTYSMGNWEVVEGNYTYYKIEVGNAPDASAGDDTTAYEATEQLVLTAFDGASFKGVIAEGRIWNMERSTLQGTSWNSLAQEADYVWDEDRDEEPIASLELCETKDASAQLIFYASMTNEGALFDSINGNNITADSGSYEKSVSGDVTTYTLKNGGTAYATLTVNADGTYTYTPDGEEGFALVTEAWTTTQLLTSGDEYISLSFGGAAEDAMAELRLWQDNSADVVVTRIKDYSYETVLSGTYTQNSDRTITLTFGEENFTVSAPDENKLISVALTIPAGEYVTEAAEITLTGEVKEVGTPLFSFASGTVTFGTTGAAPSPTMEGSLELVLYSDGIAEMMATVDVFGTAYTTSIDRGTYTADESSGVPAYTFNFENAGTLTTTSEAVDELNATLTLNYSVKDAPGTFDMGPMGTAVMNFTVEDAALTYDWSAEAVYTFTATGIEVTAANPLPSQEGNTVDVTLSLWSDGTATLDLVLHTSIPMDFEAPESETGTWSLSMEGGFPTITLIMENAGTLTASPDFATATPTGIDLTLTYTADGISYLVPSMGLSVTLTFTGTLVGHYSIG</sequence>
<name>A0A9D2G5E9_9FIRM</name>